<protein>
    <submittedName>
        <fullName evidence="4">Putative alcohol dehydrogenase</fullName>
    </submittedName>
</protein>
<sequence>MLSNIEGGLDYKTLVLPTAVDPILYVTHRTYRRKNPIPEFFKHWNSRTYLNRASIHRPISPTFTFACLHGLSTIMAPKNRAAYLEAKMSPKLVVRSAPYTSAKAGQIVIKNHALAINPLEWLIQERGNIMFGWLKYPFVLGADNAGEVVEVGPGVTRFKIGDRVLGHCAGTSEPINDSAQGGFQEYTVLLEHMSTPIPESISYERACVLPLGLSTAVCGLFQTDQLSLPLPTSPARKPTGKTLLIWGGSTSVGVNAIQLAISAGYEVITTCSPRNYELVKSLGACGAFDYNSPTVVADIVRAFNSANRISGGAMSIGQGAATKCIDVLSQVQGDKFLSMASYPVPQVLPKHFGAAYTIWTFLTGMVEIWFKSKMNGVKFGTIIASTLIDNGVGKKIYEGYLEKALEMGDLKPFPEPLVVGKGLEFVQEAMDRQKKGVSAKKVVVLL</sequence>
<dbReference type="EMBL" id="KQ947420">
    <property type="protein sequence ID" value="KUJ14570.1"/>
    <property type="molecule type" value="Genomic_DNA"/>
</dbReference>
<keyword evidence="5" id="KW-1185">Reference proteome</keyword>
<dbReference type="PANTHER" id="PTHR45348">
    <property type="entry name" value="HYPOTHETICAL OXIDOREDUCTASE (EUROFUNG)"/>
    <property type="match status" value="1"/>
</dbReference>
<feature type="domain" description="Enoyl reductase (ER)" evidence="3">
    <location>
        <begin position="87"/>
        <end position="444"/>
    </location>
</feature>
<dbReference type="GeneID" id="28825134"/>
<dbReference type="PANTHER" id="PTHR45348:SF2">
    <property type="entry name" value="ZINC-TYPE ALCOHOL DEHYDROGENASE-LIKE PROTEIN C2E1P3.01"/>
    <property type="match status" value="1"/>
</dbReference>
<dbReference type="RefSeq" id="XP_018068925.1">
    <property type="nucleotide sequence ID" value="XM_018215408.1"/>
</dbReference>
<dbReference type="OrthoDB" id="48317at2759"/>
<organism evidence="4 5">
    <name type="scientific">Mollisia scopiformis</name>
    <name type="common">Conifer needle endophyte fungus</name>
    <name type="synonym">Phialocephala scopiformis</name>
    <dbReference type="NCBI Taxonomy" id="149040"/>
    <lineage>
        <taxon>Eukaryota</taxon>
        <taxon>Fungi</taxon>
        <taxon>Dikarya</taxon>
        <taxon>Ascomycota</taxon>
        <taxon>Pezizomycotina</taxon>
        <taxon>Leotiomycetes</taxon>
        <taxon>Helotiales</taxon>
        <taxon>Mollisiaceae</taxon>
        <taxon>Mollisia</taxon>
    </lineage>
</organism>
<dbReference type="Gene3D" id="3.40.50.720">
    <property type="entry name" value="NAD(P)-binding Rossmann-like Domain"/>
    <property type="match status" value="1"/>
</dbReference>
<name>A0A194X304_MOLSC</name>
<dbReference type="InParanoid" id="A0A194X304"/>
<evidence type="ECO:0000256" key="2">
    <source>
        <dbReference type="ARBA" id="ARBA00023002"/>
    </source>
</evidence>
<accession>A0A194X304</accession>
<dbReference type="InterPro" id="IPR020843">
    <property type="entry name" value="ER"/>
</dbReference>
<dbReference type="InterPro" id="IPR013154">
    <property type="entry name" value="ADH-like_N"/>
</dbReference>
<dbReference type="Gene3D" id="3.90.180.10">
    <property type="entry name" value="Medium-chain alcohol dehydrogenases, catalytic domain"/>
    <property type="match status" value="1"/>
</dbReference>
<comment type="similarity">
    <text evidence="1">Belongs to the zinc-containing alcohol dehydrogenase family.</text>
</comment>
<keyword evidence="2" id="KW-0560">Oxidoreductase</keyword>
<evidence type="ECO:0000313" key="5">
    <source>
        <dbReference type="Proteomes" id="UP000070700"/>
    </source>
</evidence>
<dbReference type="GO" id="GO:0016651">
    <property type="term" value="F:oxidoreductase activity, acting on NAD(P)H"/>
    <property type="evidence" value="ECO:0007669"/>
    <property type="project" value="InterPro"/>
</dbReference>
<dbReference type="SMART" id="SM00829">
    <property type="entry name" value="PKS_ER"/>
    <property type="match status" value="1"/>
</dbReference>
<dbReference type="SUPFAM" id="SSF51735">
    <property type="entry name" value="NAD(P)-binding Rossmann-fold domains"/>
    <property type="match status" value="1"/>
</dbReference>
<reference evidence="4 5" key="1">
    <citation type="submission" date="2015-10" db="EMBL/GenBank/DDBJ databases">
        <title>Full genome of DAOMC 229536 Phialocephala scopiformis, a fungal endophyte of spruce producing the potent anti-insectan compound rugulosin.</title>
        <authorList>
            <consortium name="DOE Joint Genome Institute"/>
            <person name="Walker A.K."/>
            <person name="Frasz S.L."/>
            <person name="Seifert K.A."/>
            <person name="Miller J.D."/>
            <person name="Mondo S.J."/>
            <person name="Labutti K."/>
            <person name="Lipzen A."/>
            <person name="Dockter R."/>
            <person name="Kennedy M."/>
            <person name="Grigoriev I.V."/>
            <person name="Spatafora J.W."/>
        </authorList>
    </citation>
    <scope>NUCLEOTIDE SEQUENCE [LARGE SCALE GENOMIC DNA]</scope>
    <source>
        <strain evidence="4 5">CBS 120377</strain>
    </source>
</reference>
<dbReference type="InterPro" id="IPR047122">
    <property type="entry name" value="Trans-enoyl_RdTase-like"/>
</dbReference>
<dbReference type="InterPro" id="IPR011032">
    <property type="entry name" value="GroES-like_sf"/>
</dbReference>
<proteinExistence type="inferred from homology"/>
<evidence type="ECO:0000256" key="1">
    <source>
        <dbReference type="ARBA" id="ARBA00008072"/>
    </source>
</evidence>
<gene>
    <name evidence="4" type="ORF">LY89DRAFT_687013</name>
</gene>
<dbReference type="Pfam" id="PF08240">
    <property type="entry name" value="ADH_N"/>
    <property type="match status" value="1"/>
</dbReference>
<evidence type="ECO:0000259" key="3">
    <source>
        <dbReference type="SMART" id="SM00829"/>
    </source>
</evidence>
<dbReference type="KEGG" id="psco:LY89DRAFT_687013"/>
<dbReference type="InterPro" id="IPR036291">
    <property type="entry name" value="NAD(P)-bd_dom_sf"/>
</dbReference>
<dbReference type="Proteomes" id="UP000070700">
    <property type="component" value="Unassembled WGS sequence"/>
</dbReference>
<dbReference type="AlphaFoldDB" id="A0A194X304"/>
<dbReference type="CDD" id="cd08249">
    <property type="entry name" value="enoyl_reductase_like"/>
    <property type="match status" value="1"/>
</dbReference>
<dbReference type="SUPFAM" id="SSF50129">
    <property type="entry name" value="GroES-like"/>
    <property type="match status" value="1"/>
</dbReference>
<evidence type="ECO:0000313" key="4">
    <source>
        <dbReference type="EMBL" id="KUJ14570.1"/>
    </source>
</evidence>